<dbReference type="InterPro" id="IPR023210">
    <property type="entry name" value="NADP_OxRdtase_dom"/>
</dbReference>
<keyword evidence="1" id="KW-0560">Oxidoreductase</keyword>
<gene>
    <name evidence="3" type="ORF">GCM10007205_26310</name>
</gene>
<evidence type="ECO:0000313" key="3">
    <source>
        <dbReference type="EMBL" id="GGC16071.1"/>
    </source>
</evidence>
<protein>
    <submittedName>
        <fullName evidence="3">Aldo/keto reductase</fullName>
    </submittedName>
</protein>
<dbReference type="Pfam" id="PF00248">
    <property type="entry name" value="Aldo_ket_red"/>
    <property type="match status" value="1"/>
</dbReference>
<name>A0A8J2UQL3_9BURK</name>
<dbReference type="FunFam" id="3.20.20.100:FF:000004">
    <property type="entry name" value="Oxidoreductase, aldo/keto reductase"/>
    <property type="match status" value="1"/>
</dbReference>
<dbReference type="SUPFAM" id="SSF51430">
    <property type="entry name" value="NAD(P)-linked oxidoreductase"/>
    <property type="match status" value="1"/>
</dbReference>
<dbReference type="Proteomes" id="UP000620266">
    <property type="component" value="Unassembled WGS sequence"/>
</dbReference>
<dbReference type="PANTHER" id="PTHR43364:SF4">
    <property type="entry name" value="NAD(P)-LINKED OXIDOREDUCTASE SUPERFAMILY PROTEIN"/>
    <property type="match status" value="1"/>
</dbReference>
<dbReference type="RefSeq" id="WP_188396897.1">
    <property type="nucleotide sequence ID" value="NZ_BMCG01000005.1"/>
</dbReference>
<dbReference type="InterPro" id="IPR050523">
    <property type="entry name" value="AKR_Detox_Biosynth"/>
</dbReference>
<accession>A0A8J2UQL3</accession>
<evidence type="ECO:0000259" key="2">
    <source>
        <dbReference type="Pfam" id="PF00248"/>
    </source>
</evidence>
<organism evidence="3 4">
    <name type="scientific">Oxalicibacterium flavum</name>
    <dbReference type="NCBI Taxonomy" id="179467"/>
    <lineage>
        <taxon>Bacteria</taxon>
        <taxon>Pseudomonadati</taxon>
        <taxon>Pseudomonadota</taxon>
        <taxon>Betaproteobacteria</taxon>
        <taxon>Burkholderiales</taxon>
        <taxon>Oxalobacteraceae</taxon>
        <taxon>Oxalicibacterium</taxon>
    </lineage>
</organism>
<proteinExistence type="predicted"/>
<feature type="domain" description="NADP-dependent oxidoreductase" evidence="2">
    <location>
        <begin position="18"/>
        <end position="316"/>
    </location>
</feature>
<reference evidence="3" key="2">
    <citation type="submission" date="2020-09" db="EMBL/GenBank/DDBJ databases">
        <authorList>
            <person name="Sun Q."/>
            <person name="Sedlacek I."/>
        </authorList>
    </citation>
    <scope>NUCLEOTIDE SEQUENCE</scope>
    <source>
        <strain evidence="3">CCM 7086</strain>
    </source>
</reference>
<comment type="caution">
    <text evidence="3">The sequence shown here is derived from an EMBL/GenBank/DDBJ whole genome shotgun (WGS) entry which is preliminary data.</text>
</comment>
<dbReference type="AlphaFoldDB" id="A0A8J2UQL3"/>
<sequence length="337" mass="37682">MTINDYRNFGRTGVKVSPLTLGCMMFGNKTELDESIRIIDRAIDAGINFIDTANVYARGRSEEFTGEALKRNGKRHDIFLASKVHLPMHDSDPNLRGSSRRHIIQQVENSLRRLQTDYLDLYQIHRPEPGTAIDETLRALDDLVRSGKVRYIGSTTFAGWQVVEALWASKELGLNRFVSEQPPYNLLDRRIERELLPVAQTYGLAVIPWSPIGGGILSGKYRKGQPLPPDSRYTNPNPMQARRFVATVFDVIEPLAELAAEKNVPLSQLALAWTASRPGITSAITGPRTLAQLEDALAAIDLVLTDEDVKRIDQIIAPGTHVAPFYEANFGASQYRW</sequence>
<reference evidence="3" key="1">
    <citation type="journal article" date="2014" name="Int. J. Syst. Evol. Microbiol.">
        <title>Complete genome sequence of Corynebacterium casei LMG S-19264T (=DSM 44701T), isolated from a smear-ripened cheese.</title>
        <authorList>
            <consortium name="US DOE Joint Genome Institute (JGI-PGF)"/>
            <person name="Walter F."/>
            <person name="Albersmeier A."/>
            <person name="Kalinowski J."/>
            <person name="Ruckert C."/>
        </authorList>
    </citation>
    <scope>NUCLEOTIDE SEQUENCE</scope>
    <source>
        <strain evidence="3">CCM 7086</strain>
    </source>
</reference>
<dbReference type="PANTHER" id="PTHR43364">
    <property type="entry name" value="NADH-SPECIFIC METHYLGLYOXAL REDUCTASE-RELATED"/>
    <property type="match status" value="1"/>
</dbReference>
<dbReference type="GO" id="GO:0016491">
    <property type="term" value="F:oxidoreductase activity"/>
    <property type="evidence" value="ECO:0007669"/>
    <property type="project" value="UniProtKB-KW"/>
</dbReference>
<dbReference type="GO" id="GO:0005829">
    <property type="term" value="C:cytosol"/>
    <property type="evidence" value="ECO:0007669"/>
    <property type="project" value="TreeGrafter"/>
</dbReference>
<evidence type="ECO:0000256" key="1">
    <source>
        <dbReference type="ARBA" id="ARBA00023002"/>
    </source>
</evidence>
<dbReference type="EMBL" id="BMCG01000005">
    <property type="protein sequence ID" value="GGC16071.1"/>
    <property type="molecule type" value="Genomic_DNA"/>
</dbReference>
<dbReference type="InterPro" id="IPR036812">
    <property type="entry name" value="NAD(P)_OxRdtase_dom_sf"/>
</dbReference>
<keyword evidence="4" id="KW-1185">Reference proteome</keyword>
<dbReference type="Gene3D" id="3.20.20.100">
    <property type="entry name" value="NADP-dependent oxidoreductase domain"/>
    <property type="match status" value="1"/>
</dbReference>
<dbReference type="CDD" id="cd19087">
    <property type="entry name" value="AKR_AKR12A1_B1_C1"/>
    <property type="match status" value="1"/>
</dbReference>
<evidence type="ECO:0000313" key="4">
    <source>
        <dbReference type="Proteomes" id="UP000620266"/>
    </source>
</evidence>